<feature type="transmembrane region" description="Helical" evidence="7">
    <location>
        <begin position="261"/>
        <end position="283"/>
    </location>
</feature>
<name>A0A9W6ZSY2_9STRA</name>
<dbReference type="InterPro" id="IPR024671">
    <property type="entry name" value="Atg22-like"/>
</dbReference>
<evidence type="ECO:0000256" key="3">
    <source>
        <dbReference type="ARBA" id="ARBA00022448"/>
    </source>
</evidence>
<feature type="transmembrane region" description="Helical" evidence="7">
    <location>
        <begin position="454"/>
        <end position="477"/>
    </location>
</feature>
<evidence type="ECO:0000256" key="5">
    <source>
        <dbReference type="ARBA" id="ARBA00022989"/>
    </source>
</evidence>
<keyword evidence="4 7" id="KW-0812">Transmembrane</keyword>
<feature type="transmembrane region" description="Helical" evidence="7">
    <location>
        <begin position="197"/>
        <end position="215"/>
    </location>
</feature>
<comment type="similarity">
    <text evidence="2">Belongs to the ATG22 family.</text>
</comment>
<gene>
    <name evidence="8" type="ORF">TrST_g5250</name>
</gene>
<evidence type="ECO:0000256" key="4">
    <source>
        <dbReference type="ARBA" id="ARBA00022692"/>
    </source>
</evidence>
<feature type="transmembrane region" description="Helical" evidence="7">
    <location>
        <begin position="25"/>
        <end position="49"/>
    </location>
</feature>
<keyword evidence="6 7" id="KW-0472">Membrane</keyword>
<dbReference type="Gene3D" id="1.20.1250.20">
    <property type="entry name" value="MFS general substrate transporter like domains"/>
    <property type="match status" value="1"/>
</dbReference>
<evidence type="ECO:0000313" key="8">
    <source>
        <dbReference type="EMBL" id="GMH58851.1"/>
    </source>
</evidence>
<reference evidence="9" key="1">
    <citation type="journal article" date="2023" name="Commun. Biol.">
        <title>Genome analysis of Parmales, the sister group of diatoms, reveals the evolutionary specialization of diatoms from phago-mixotrophs to photoautotrophs.</title>
        <authorList>
            <person name="Ban H."/>
            <person name="Sato S."/>
            <person name="Yoshikawa S."/>
            <person name="Yamada K."/>
            <person name="Nakamura Y."/>
            <person name="Ichinomiya M."/>
            <person name="Sato N."/>
            <person name="Blanc-Mathieu R."/>
            <person name="Endo H."/>
            <person name="Kuwata A."/>
            <person name="Ogata H."/>
        </authorList>
    </citation>
    <scope>NUCLEOTIDE SEQUENCE [LARGE SCALE GENOMIC DNA]</scope>
    <source>
        <strain evidence="9">NIES 3701</strain>
    </source>
</reference>
<sequence>MASVAEAIPMEITGKGQYINDKKTLLAFYMYDWASSVFTNSILLIPLLITDLAKQQAQGSDWSEEYNCEATIDCSATDMQFEEICESASNKCLYNSSGCFFAVDTCVPATANKCCVKDPESLTVDFLGGETNYASVFAYLVSISVGLQVICFIVLAPLADYGKHCKFMLKISTVVGSMCLFLVCFCDNAPWQLPGTLFVVGNVAFGMATVFYNGYLPKITTPSSYDRVGTKGVALGYIGGQVCLFLMFVPLLGIAENEHCLLGLSIGIGMTGLWWMAFGAWSLKNLPDVEGEKWPEGANYLTKGPKEVLSTVKHIRSDLPETGKFLLAYFVFSDGNSTIVDTVLVFASEELCMTFDDTITLLIIVEMFSAIGAFAGERIVRSGKMSTKGMVMLNIGIIALLPLLGHPDIPVFSSEHLWTFFTASTVFGLCNGSMTALTRSLYTRFIPKGREHEYFGFYEVTDKGTSWLGPLIVGIVVNATGSLRQGFFSVFFFMLIGGLLLWRVDVEKGAKAVGRSVEERDEE</sequence>
<keyword evidence="5 7" id="KW-1133">Transmembrane helix</keyword>
<dbReference type="EMBL" id="BRXY01000055">
    <property type="protein sequence ID" value="GMH58851.1"/>
    <property type="molecule type" value="Genomic_DNA"/>
</dbReference>
<dbReference type="Pfam" id="PF11700">
    <property type="entry name" value="ATG22"/>
    <property type="match status" value="1"/>
</dbReference>
<feature type="transmembrane region" description="Helical" evidence="7">
    <location>
        <begin position="483"/>
        <end position="502"/>
    </location>
</feature>
<dbReference type="GO" id="GO:0012505">
    <property type="term" value="C:endomembrane system"/>
    <property type="evidence" value="ECO:0007669"/>
    <property type="project" value="UniProtKB-SubCell"/>
</dbReference>
<evidence type="ECO:0000256" key="7">
    <source>
        <dbReference type="SAM" id="Phobius"/>
    </source>
</evidence>
<evidence type="ECO:0000313" key="9">
    <source>
        <dbReference type="Proteomes" id="UP001165085"/>
    </source>
</evidence>
<dbReference type="PANTHER" id="PTHR23519:SF1">
    <property type="entry name" value="AUTOPHAGY-RELATED PROTEIN 22"/>
    <property type="match status" value="1"/>
</dbReference>
<evidence type="ECO:0000256" key="1">
    <source>
        <dbReference type="ARBA" id="ARBA00004127"/>
    </source>
</evidence>
<organism evidence="8 9">
    <name type="scientific">Triparma strigata</name>
    <dbReference type="NCBI Taxonomy" id="1606541"/>
    <lineage>
        <taxon>Eukaryota</taxon>
        <taxon>Sar</taxon>
        <taxon>Stramenopiles</taxon>
        <taxon>Ochrophyta</taxon>
        <taxon>Bolidophyceae</taxon>
        <taxon>Parmales</taxon>
        <taxon>Triparmaceae</taxon>
        <taxon>Triparma</taxon>
    </lineage>
</organism>
<feature type="transmembrane region" description="Helical" evidence="7">
    <location>
        <begin position="359"/>
        <end position="377"/>
    </location>
</feature>
<feature type="transmembrane region" description="Helical" evidence="7">
    <location>
        <begin position="136"/>
        <end position="159"/>
    </location>
</feature>
<dbReference type="Proteomes" id="UP001165085">
    <property type="component" value="Unassembled WGS sequence"/>
</dbReference>
<keyword evidence="3" id="KW-0813">Transport</keyword>
<dbReference type="InterPro" id="IPR050495">
    <property type="entry name" value="ATG22/LtaA_families"/>
</dbReference>
<dbReference type="OrthoDB" id="192733at2759"/>
<keyword evidence="9" id="KW-1185">Reference proteome</keyword>
<dbReference type="PANTHER" id="PTHR23519">
    <property type="entry name" value="AUTOPHAGY-RELATED PROTEIN 22"/>
    <property type="match status" value="1"/>
</dbReference>
<feature type="transmembrane region" description="Helical" evidence="7">
    <location>
        <begin position="235"/>
        <end position="255"/>
    </location>
</feature>
<feature type="transmembrane region" description="Helical" evidence="7">
    <location>
        <begin position="417"/>
        <end position="442"/>
    </location>
</feature>
<feature type="transmembrane region" description="Helical" evidence="7">
    <location>
        <begin position="389"/>
        <end position="405"/>
    </location>
</feature>
<dbReference type="InterPro" id="IPR036259">
    <property type="entry name" value="MFS_trans_sf"/>
</dbReference>
<comment type="subcellular location">
    <subcellularLocation>
        <location evidence="1">Endomembrane system</location>
        <topology evidence="1">Multi-pass membrane protein</topology>
    </subcellularLocation>
</comment>
<dbReference type="SUPFAM" id="SSF103473">
    <property type="entry name" value="MFS general substrate transporter"/>
    <property type="match status" value="1"/>
</dbReference>
<protein>
    <submittedName>
        <fullName evidence="8">Uncharacterized protein</fullName>
    </submittedName>
</protein>
<comment type="caution">
    <text evidence="8">The sequence shown here is derived from an EMBL/GenBank/DDBJ whole genome shotgun (WGS) entry which is preliminary data.</text>
</comment>
<evidence type="ECO:0000256" key="2">
    <source>
        <dbReference type="ARBA" id="ARBA00006978"/>
    </source>
</evidence>
<dbReference type="AlphaFoldDB" id="A0A9W6ZSY2"/>
<proteinExistence type="inferred from homology"/>
<accession>A0A9W6ZSY2</accession>
<evidence type="ECO:0000256" key="6">
    <source>
        <dbReference type="ARBA" id="ARBA00023136"/>
    </source>
</evidence>
<feature type="transmembrane region" description="Helical" evidence="7">
    <location>
        <begin position="171"/>
        <end position="191"/>
    </location>
</feature>